<protein>
    <submittedName>
        <fullName evidence="1">Uncharacterized protein</fullName>
    </submittedName>
</protein>
<comment type="caution">
    <text evidence="1">The sequence shown here is derived from an EMBL/GenBank/DDBJ whole genome shotgun (WGS) entry which is preliminary data.</text>
</comment>
<reference evidence="2" key="1">
    <citation type="journal article" date="2019" name="Int. J. Syst. Evol. Microbiol.">
        <title>The Global Catalogue of Microorganisms (GCM) 10K type strain sequencing project: providing services to taxonomists for standard genome sequencing and annotation.</title>
        <authorList>
            <consortium name="The Broad Institute Genomics Platform"/>
            <consortium name="The Broad Institute Genome Sequencing Center for Infectious Disease"/>
            <person name="Wu L."/>
            <person name="Ma J."/>
        </authorList>
    </citation>
    <scope>NUCLEOTIDE SEQUENCE [LARGE SCALE GENOMIC DNA]</scope>
    <source>
        <strain evidence="2">JCM 30331</strain>
    </source>
</reference>
<sequence length="73" mass="8175">MSNLKRWTTLRWVTRWSARHAWLGSLAVEHPGAPCASVDEEIRAEAGEVLLREDSGEWPLAGVPSKLLSFSKM</sequence>
<proteinExistence type="predicted"/>
<accession>A0ABQ2EYY8</accession>
<gene>
    <name evidence="1" type="ORF">GCM10008955_30320</name>
</gene>
<evidence type="ECO:0000313" key="2">
    <source>
        <dbReference type="Proteomes" id="UP000647587"/>
    </source>
</evidence>
<dbReference type="EMBL" id="BMPP01000014">
    <property type="protein sequence ID" value="GGK34185.1"/>
    <property type="molecule type" value="Genomic_DNA"/>
</dbReference>
<organism evidence="1 2">
    <name type="scientific">Deinococcus malanensis</name>
    <dbReference type="NCBI Taxonomy" id="1706855"/>
    <lineage>
        <taxon>Bacteria</taxon>
        <taxon>Thermotogati</taxon>
        <taxon>Deinococcota</taxon>
        <taxon>Deinococci</taxon>
        <taxon>Deinococcales</taxon>
        <taxon>Deinococcaceae</taxon>
        <taxon>Deinococcus</taxon>
    </lineage>
</organism>
<keyword evidence="2" id="KW-1185">Reference proteome</keyword>
<name>A0ABQ2EYY8_9DEIO</name>
<dbReference type="Proteomes" id="UP000647587">
    <property type="component" value="Unassembled WGS sequence"/>
</dbReference>
<evidence type="ECO:0000313" key="1">
    <source>
        <dbReference type="EMBL" id="GGK34185.1"/>
    </source>
</evidence>